<name>A0A3A3ZGH0_9ACTN</name>
<evidence type="ECO:0000313" key="2">
    <source>
        <dbReference type="Proteomes" id="UP000265614"/>
    </source>
</evidence>
<accession>A0A3A3ZGH0</accession>
<protein>
    <recommendedName>
        <fullName evidence="3">DUF2188 domain-containing protein</fullName>
    </recommendedName>
</protein>
<dbReference type="Proteomes" id="UP000265614">
    <property type="component" value="Unassembled WGS sequence"/>
</dbReference>
<organism evidence="1 2">
    <name type="scientific">Vallicoccus soli</name>
    <dbReference type="NCBI Taxonomy" id="2339232"/>
    <lineage>
        <taxon>Bacteria</taxon>
        <taxon>Bacillati</taxon>
        <taxon>Actinomycetota</taxon>
        <taxon>Actinomycetes</taxon>
        <taxon>Motilibacterales</taxon>
        <taxon>Vallicoccaceae</taxon>
        <taxon>Vallicoccus</taxon>
    </lineage>
</organism>
<proteinExistence type="predicted"/>
<dbReference type="AlphaFoldDB" id="A0A3A3ZGH0"/>
<evidence type="ECO:0008006" key="3">
    <source>
        <dbReference type="Google" id="ProtNLM"/>
    </source>
</evidence>
<reference evidence="1 2" key="1">
    <citation type="submission" date="2018-09" db="EMBL/GenBank/DDBJ databases">
        <title>YIM 75000 draft genome.</title>
        <authorList>
            <person name="Tang S."/>
            <person name="Feng Y."/>
        </authorList>
    </citation>
    <scope>NUCLEOTIDE SEQUENCE [LARGE SCALE GENOMIC DNA]</scope>
    <source>
        <strain evidence="1 2">YIM 75000</strain>
    </source>
</reference>
<keyword evidence="2" id="KW-1185">Reference proteome</keyword>
<evidence type="ECO:0000313" key="1">
    <source>
        <dbReference type="EMBL" id="RJK94316.1"/>
    </source>
</evidence>
<dbReference type="RefSeq" id="WP_119951325.1">
    <property type="nucleotide sequence ID" value="NZ_QZEZ01000007.1"/>
</dbReference>
<sequence length="76" mass="8422">MSPREHVRLVEVHDGPDGTSRWVDVVERPGATSSCVHHHATREEACACGRSRSRAAQLGHGRRVLLGRHRTGALHR</sequence>
<gene>
    <name evidence="1" type="ORF">D5H78_15165</name>
</gene>
<comment type="caution">
    <text evidence="1">The sequence shown here is derived from an EMBL/GenBank/DDBJ whole genome shotgun (WGS) entry which is preliminary data.</text>
</comment>
<dbReference type="EMBL" id="QZEZ01000007">
    <property type="protein sequence ID" value="RJK94316.1"/>
    <property type="molecule type" value="Genomic_DNA"/>
</dbReference>